<sequence>MPEEEEQVVEPTDPDPTDPPVEDDRVETDPPEPTPEPEDFLVIGERQRYKTRDAAVKGFD</sequence>
<organism evidence="2">
    <name type="scientific">marine sediment metagenome</name>
    <dbReference type="NCBI Taxonomy" id="412755"/>
    <lineage>
        <taxon>unclassified sequences</taxon>
        <taxon>metagenomes</taxon>
        <taxon>ecological metagenomes</taxon>
    </lineage>
</organism>
<dbReference type="EMBL" id="LAZR01010754">
    <property type="protein sequence ID" value="KKM65272.1"/>
    <property type="molecule type" value="Genomic_DNA"/>
</dbReference>
<proteinExistence type="predicted"/>
<reference evidence="2" key="1">
    <citation type="journal article" date="2015" name="Nature">
        <title>Complex archaea that bridge the gap between prokaryotes and eukaryotes.</title>
        <authorList>
            <person name="Spang A."/>
            <person name="Saw J.H."/>
            <person name="Jorgensen S.L."/>
            <person name="Zaremba-Niedzwiedzka K."/>
            <person name="Martijn J."/>
            <person name="Lind A.E."/>
            <person name="van Eijk R."/>
            <person name="Schleper C."/>
            <person name="Guy L."/>
            <person name="Ettema T.J."/>
        </authorList>
    </citation>
    <scope>NUCLEOTIDE SEQUENCE</scope>
</reference>
<name>A0A0F9M7Z2_9ZZZZ</name>
<feature type="compositionally biased region" description="Basic and acidic residues" evidence="1">
    <location>
        <begin position="45"/>
        <end position="60"/>
    </location>
</feature>
<feature type="non-terminal residue" evidence="2">
    <location>
        <position position="60"/>
    </location>
</feature>
<gene>
    <name evidence="2" type="ORF">LCGC14_1492990</name>
</gene>
<feature type="region of interest" description="Disordered" evidence="1">
    <location>
        <begin position="1"/>
        <end position="60"/>
    </location>
</feature>
<dbReference type="AlphaFoldDB" id="A0A0F9M7Z2"/>
<comment type="caution">
    <text evidence="2">The sequence shown here is derived from an EMBL/GenBank/DDBJ whole genome shotgun (WGS) entry which is preliminary data.</text>
</comment>
<evidence type="ECO:0000256" key="1">
    <source>
        <dbReference type="SAM" id="MobiDB-lite"/>
    </source>
</evidence>
<evidence type="ECO:0000313" key="2">
    <source>
        <dbReference type="EMBL" id="KKM65272.1"/>
    </source>
</evidence>
<feature type="compositionally biased region" description="Acidic residues" evidence="1">
    <location>
        <begin position="1"/>
        <end position="39"/>
    </location>
</feature>
<protein>
    <submittedName>
        <fullName evidence="2">Uncharacterized protein</fullName>
    </submittedName>
</protein>
<accession>A0A0F9M7Z2</accession>